<dbReference type="Gene3D" id="3.30.160.60">
    <property type="entry name" value="Classic Zinc Finger"/>
    <property type="match status" value="1"/>
</dbReference>
<feature type="compositionally biased region" description="Low complexity" evidence="1">
    <location>
        <begin position="766"/>
        <end position="775"/>
    </location>
</feature>
<organism evidence="3 4">
    <name type="scientific">Thalassiosira oceanica</name>
    <name type="common">Marine diatom</name>
    <dbReference type="NCBI Taxonomy" id="159749"/>
    <lineage>
        <taxon>Eukaryota</taxon>
        <taxon>Sar</taxon>
        <taxon>Stramenopiles</taxon>
        <taxon>Ochrophyta</taxon>
        <taxon>Bacillariophyta</taxon>
        <taxon>Coscinodiscophyceae</taxon>
        <taxon>Thalassiosirophycidae</taxon>
        <taxon>Thalassiosirales</taxon>
        <taxon>Thalassiosiraceae</taxon>
        <taxon>Thalassiosira</taxon>
    </lineage>
</organism>
<dbReference type="eggNOG" id="ENOG502RRAS">
    <property type="taxonomic scope" value="Eukaryota"/>
</dbReference>
<feature type="compositionally biased region" description="Basic and acidic residues" evidence="1">
    <location>
        <begin position="154"/>
        <end position="167"/>
    </location>
</feature>
<accession>K0TET9</accession>
<feature type="compositionally biased region" description="Basic and acidic residues" evidence="1">
    <location>
        <begin position="743"/>
        <end position="765"/>
    </location>
</feature>
<feature type="region of interest" description="Disordered" evidence="1">
    <location>
        <begin position="340"/>
        <end position="363"/>
    </location>
</feature>
<dbReference type="InterPro" id="IPR036236">
    <property type="entry name" value="Znf_C2H2_sf"/>
</dbReference>
<dbReference type="GO" id="GO:0003676">
    <property type="term" value="F:nucleic acid binding"/>
    <property type="evidence" value="ECO:0007669"/>
    <property type="project" value="InterPro"/>
</dbReference>
<feature type="domain" description="C2H2-type" evidence="2">
    <location>
        <begin position="325"/>
        <end position="347"/>
    </location>
</feature>
<gene>
    <name evidence="3" type="ORF">THAOC_00988</name>
</gene>
<dbReference type="Proteomes" id="UP000266841">
    <property type="component" value="Unassembled WGS sequence"/>
</dbReference>
<reference evidence="3 4" key="1">
    <citation type="journal article" date="2012" name="Genome Biol.">
        <title>Genome and low-iron response of an oceanic diatom adapted to chronic iron limitation.</title>
        <authorList>
            <person name="Lommer M."/>
            <person name="Specht M."/>
            <person name="Roy A.S."/>
            <person name="Kraemer L."/>
            <person name="Andreson R."/>
            <person name="Gutowska M.A."/>
            <person name="Wolf J."/>
            <person name="Bergner S.V."/>
            <person name="Schilhabel M.B."/>
            <person name="Klostermeier U.C."/>
            <person name="Beiko R.G."/>
            <person name="Rosenstiel P."/>
            <person name="Hippler M."/>
            <person name="Laroche J."/>
        </authorList>
    </citation>
    <scope>NUCLEOTIDE SEQUENCE [LARGE SCALE GENOMIC DNA]</scope>
    <source>
        <strain evidence="3 4">CCMP1005</strain>
    </source>
</reference>
<evidence type="ECO:0000259" key="2">
    <source>
        <dbReference type="PROSITE" id="PS00028"/>
    </source>
</evidence>
<feature type="compositionally biased region" description="Basic and acidic residues" evidence="1">
    <location>
        <begin position="248"/>
        <end position="258"/>
    </location>
</feature>
<evidence type="ECO:0000313" key="3">
    <source>
        <dbReference type="EMBL" id="EJK77198.1"/>
    </source>
</evidence>
<dbReference type="InterPro" id="IPR013087">
    <property type="entry name" value="Znf_C2H2_type"/>
</dbReference>
<evidence type="ECO:0000313" key="4">
    <source>
        <dbReference type="Proteomes" id="UP000266841"/>
    </source>
</evidence>
<dbReference type="EMBL" id="AGNL01001190">
    <property type="protein sequence ID" value="EJK77198.1"/>
    <property type="molecule type" value="Genomic_DNA"/>
</dbReference>
<dbReference type="OrthoDB" id="434647at2759"/>
<feature type="compositionally biased region" description="Basic and acidic residues" evidence="1">
    <location>
        <begin position="174"/>
        <end position="191"/>
    </location>
</feature>
<feature type="compositionally biased region" description="Low complexity" evidence="1">
    <location>
        <begin position="77"/>
        <end position="87"/>
    </location>
</feature>
<dbReference type="SUPFAM" id="SSF57667">
    <property type="entry name" value="beta-beta-alpha zinc fingers"/>
    <property type="match status" value="1"/>
</dbReference>
<name>K0TET9_THAOC</name>
<proteinExistence type="predicted"/>
<feature type="region of interest" description="Disordered" evidence="1">
    <location>
        <begin position="38"/>
        <end position="199"/>
    </location>
</feature>
<keyword evidence="4" id="KW-1185">Reference proteome</keyword>
<dbReference type="GO" id="GO:0008270">
    <property type="term" value="F:zinc ion binding"/>
    <property type="evidence" value="ECO:0007669"/>
    <property type="project" value="InterPro"/>
</dbReference>
<dbReference type="PROSITE" id="PS00028">
    <property type="entry name" value="ZINC_FINGER_C2H2_1"/>
    <property type="match status" value="1"/>
</dbReference>
<sequence>MSTDDLSDVERRILSLFGVPSDATTTNLDRSAIRSRIKRQTSGAYSKREVGRALKGLAKKGRLQKTGHDYSLPPAQDDSSTSHSGESSSDDDASSDPVMPIAQRMRRQFSAVKGGAPNDQVAAESKTDIDDEIRRLEAELAADEDCSEDDESDVDSHGDDDVPREKMVSFGTDSVHEYAPEIKSKRVRPPDGAEADPPRGVICLSSVADERIAPLPSSALPQSARRKLKIDSADDGAAGTPKSKKRRRSDDDPGDGGRCHQVSEGLRSAVRELLADYVPASQLDRPAFYCRVCRHQSSSKEEFDAHRSTQLHEAAVREEKKKTYCKLCRKQLTSLVQMEEHLKSRPHRAKMDAVKARQRGTGRERPVPLAGLLPVLRRYMRRGSALEDKVEEAVGHPFRVQYEVVEAHGVHLEALPPRRVLFRIRHGQLGLPELDDVVRHPQYVTPVVVPLYHHLGRHEPYPLGGVVVEEVVKERPVLESGLGAVQRPAVGQDVLELRRAEEGLVPEVDVEVVVMGEAHSGQDHVGEAETVGVHYVAGILVSYPRLRRGHPGVVPVVRCRDVERVPDQVDDLHAPVVRRVVVPTLHQDPAEVLGIAEQVRRVLDPDRSRLELEPRAGVDRRVVPPGQRGLVPGLAEAYPVLGRELGRDHVDQVHLKVVAGFMIRDDQYRVVIPRTRVRLVLERRRDLLGRRHLRGEYLVVSGVHEFGILRTRRELGGRRQAPPPHGCPVSVVILRINPPRTVPHREEEQRPDQQAEVAPHPDDGRAGAASAAGASPGLAASIATVPAAA</sequence>
<feature type="compositionally biased region" description="Acidic residues" evidence="1">
    <location>
        <begin position="140"/>
        <end position="153"/>
    </location>
</feature>
<dbReference type="InterPro" id="IPR003604">
    <property type="entry name" value="Matrin/U1-like-C_Znf_C2H2"/>
</dbReference>
<dbReference type="Pfam" id="PF12874">
    <property type="entry name" value="zf-met"/>
    <property type="match status" value="1"/>
</dbReference>
<feature type="region of interest" description="Disordered" evidence="1">
    <location>
        <begin position="214"/>
        <end position="263"/>
    </location>
</feature>
<protein>
    <recommendedName>
        <fullName evidence="2">C2H2-type domain-containing protein</fullName>
    </recommendedName>
</protein>
<evidence type="ECO:0000256" key="1">
    <source>
        <dbReference type="SAM" id="MobiDB-lite"/>
    </source>
</evidence>
<feature type="region of interest" description="Disordered" evidence="1">
    <location>
        <begin position="741"/>
        <end position="775"/>
    </location>
</feature>
<dbReference type="SMART" id="SM00451">
    <property type="entry name" value="ZnF_U1"/>
    <property type="match status" value="2"/>
</dbReference>
<comment type="caution">
    <text evidence="3">The sequence shown here is derived from an EMBL/GenBank/DDBJ whole genome shotgun (WGS) entry which is preliminary data.</text>
</comment>
<feature type="compositionally biased region" description="Basic and acidic residues" evidence="1">
    <location>
        <begin position="125"/>
        <end position="138"/>
    </location>
</feature>
<dbReference type="AlphaFoldDB" id="K0TET9"/>